<evidence type="ECO:0000256" key="6">
    <source>
        <dbReference type="SAM" id="MobiDB-lite"/>
    </source>
</evidence>
<organism evidence="9 10">
    <name type="scientific">Polarella glacialis</name>
    <name type="common">Dinoflagellate</name>
    <dbReference type="NCBI Taxonomy" id="89957"/>
    <lineage>
        <taxon>Eukaryota</taxon>
        <taxon>Sar</taxon>
        <taxon>Alveolata</taxon>
        <taxon>Dinophyceae</taxon>
        <taxon>Suessiales</taxon>
        <taxon>Suessiaceae</taxon>
        <taxon>Polarella</taxon>
    </lineage>
</organism>
<feature type="compositionally biased region" description="Low complexity" evidence="6">
    <location>
        <begin position="88"/>
        <end position="105"/>
    </location>
</feature>
<dbReference type="InterPro" id="IPR050186">
    <property type="entry name" value="TPT_transporter"/>
</dbReference>
<feature type="region of interest" description="Disordered" evidence="6">
    <location>
        <begin position="85"/>
        <end position="105"/>
    </location>
</feature>
<feature type="transmembrane region" description="Helical" evidence="7">
    <location>
        <begin position="340"/>
        <end position="365"/>
    </location>
</feature>
<dbReference type="GO" id="GO:0005634">
    <property type="term" value="C:nucleus"/>
    <property type="evidence" value="ECO:0007669"/>
    <property type="project" value="InterPro"/>
</dbReference>
<comment type="caution">
    <text evidence="9">The sequence shown here is derived from an EMBL/GenBank/DDBJ whole genome shotgun (WGS) entry which is preliminary data.</text>
</comment>
<evidence type="ECO:0000259" key="8">
    <source>
        <dbReference type="Pfam" id="PF03151"/>
    </source>
</evidence>
<evidence type="ECO:0000256" key="3">
    <source>
        <dbReference type="ARBA" id="ARBA00022692"/>
    </source>
</evidence>
<comment type="subcellular location">
    <subcellularLocation>
        <location evidence="1">Membrane</location>
        <topology evidence="1">Multi-pass membrane protein</topology>
    </subcellularLocation>
</comment>
<keyword evidence="3 7" id="KW-0812">Transmembrane</keyword>
<dbReference type="GO" id="GO:0006334">
    <property type="term" value="P:nucleosome assembly"/>
    <property type="evidence" value="ECO:0007669"/>
    <property type="project" value="InterPro"/>
</dbReference>
<evidence type="ECO:0000256" key="1">
    <source>
        <dbReference type="ARBA" id="ARBA00004141"/>
    </source>
</evidence>
<dbReference type="PANTHER" id="PTHR11132">
    <property type="entry name" value="SOLUTE CARRIER FAMILY 35"/>
    <property type="match status" value="1"/>
</dbReference>
<protein>
    <recommendedName>
        <fullName evidence="8">Sugar phosphate transporter domain-containing protein</fullName>
    </recommendedName>
</protein>
<evidence type="ECO:0000313" key="10">
    <source>
        <dbReference type="Proteomes" id="UP000654075"/>
    </source>
</evidence>
<comment type="similarity">
    <text evidence="2">Belongs to the nucleosome assembly protein (NAP) family.</text>
</comment>
<evidence type="ECO:0000256" key="4">
    <source>
        <dbReference type="ARBA" id="ARBA00022989"/>
    </source>
</evidence>
<evidence type="ECO:0000256" key="5">
    <source>
        <dbReference type="ARBA" id="ARBA00023136"/>
    </source>
</evidence>
<dbReference type="Pfam" id="PF00956">
    <property type="entry name" value="NAP"/>
    <property type="match status" value="1"/>
</dbReference>
<dbReference type="Proteomes" id="UP000654075">
    <property type="component" value="Unassembled WGS sequence"/>
</dbReference>
<feature type="transmembrane region" description="Helical" evidence="7">
    <location>
        <begin position="429"/>
        <end position="448"/>
    </location>
</feature>
<dbReference type="InterPro" id="IPR004853">
    <property type="entry name" value="Sugar_P_trans_dom"/>
</dbReference>
<dbReference type="OMA" id="RCDIFMN"/>
<dbReference type="EMBL" id="CAJNNV010026297">
    <property type="protein sequence ID" value="CAE8617846.1"/>
    <property type="molecule type" value="Genomic_DNA"/>
</dbReference>
<keyword evidence="10" id="KW-1185">Reference proteome</keyword>
<keyword evidence="5 7" id="KW-0472">Membrane</keyword>
<dbReference type="SUPFAM" id="SSF143113">
    <property type="entry name" value="NAP-like"/>
    <property type="match status" value="1"/>
</dbReference>
<feature type="transmembrane region" description="Helical" evidence="7">
    <location>
        <begin position="402"/>
        <end position="423"/>
    </location>
</feature>
<name>A0A813FVB4_POLGL</name>
<evidence type="ECO:0000313" key="9">
    <source>
        <dbReference type="EMBL" id="CAE8617846.1"/>
    </source>
</evidence>
<dbReference type="Pfam" id="PF03151">
    <property type="entry name" value="TPT"/>
    <property type="match status" value="1"/>
</dbReference>
<feature type="domain" description="Sugar phosphate transporter" evidence="8">
    <location>
        <begin position="165"/>
        <end position="446"/>
    </location>
</feature>
<gene>
    <name evidence="9" type="ORF">PGLA1383_LOCUS35503</name>
</gene>
<feature type="region of interest" description="Disordered" evidence="6">
    <location>
        <begin position="1"/>
        <end position="30"/>
    </location>
</feature>
<dbReference type="GO" id="GO:0016020">
    <property type="term" value="C:membrane"/>
    <property type="evidence" value="ECO:0007669"/>
    <property type="project" value="UniProtKB-SubCell"/>
</dbReference>
<keyword evidence="4 7" id="KW-1133">Transmembrane helix</keyword>
<dbReference type="InterPro" id="IPR037231">
    <property type="entry name" value="NAP-like_sf"/>
</dbReference>
<feature type="transmembrane region" description="Helical" evidence="7">
    <location>
        <begin position="187"/>
        <end position="207"/>
    </location>
</feature>
<dbReference type="InterPro" id="IPR002164">
    <property type="entry name" value="NAP_family"/>
</dbReference>
<accession>A0A813FVB4</accession>
<dbReference type="OrthoDB" id="6418713at2759"/>
<dbReference type="AlphaFoldDB" id="A0A813FVB4"/>
<evidence type="ECO:0000256" key="7">
    <source>
        <dbReference type="SAM" id="Phobius"/>
    </source>
</evidence>
<sequence length="474" mass="52107">MRRKAEAADSGRSLGPRRAQDVEEDDDEYADDPVVQELLRLDRFYIDLEQKLWVERQALERKYGALYAPILTRRRQRLAAVDVPGFAPEPSQEGQSSSSASTAAPVATPAVPGFWRTVLQNSGEFQEDSEWRDPSLSTSSPIRAAHRIVQFAGEMMEVVAIGAIYIMISAMLITFNKYMMQPGHFPHAVHLTAIHMSVTFALALSLYQVAPSLFPTMERSRQNWKLVLTYVAPLGMTFAVALLFSNQAYQYSSVAFLQFCKEGNVALVFAMSCAVGLQTFSWQKVLVLSVVVAGCSVCTTGEINFVWLGFLLQICSQVAECTKNILGEVVMTGAGLKLDVLTFVTFQAPCSLAPLLVGSFVAWSPEVMTDFLAIWPLLLANACVAFLLNVTIATTLKRLSTLAFVIIGLVKDIVIICSSAFIFGDKISHQQLSGFTVTLVGIALWSHLKMREQAASNKEQQVLLAEPKSEKAVA</sequence>
<reference evidence="9" key="1">
    <citation type="submission" date="2021-02" db="EMBL/GenBank/DDBJ databases">
        <authorList>
            <person name="Dougan E. K."/>
            <person name="Rhodes N."/>
            <person name="Thang M."/>
            <person name="Chan C."/>
        </authorList>
    </citation>
    <scope>NUCLEOTIDE SEQUENCE</scope>
</reference>
<feature type="transmembrane region" description="Helical" evidence="7">
    <location>
        <begin position="371"/>
        <end position="390"/>
    </location>
</feature>
<proteinExistence type="inferred from homology"/>
<feature type="transmembrane region" description="Helical" evidence="7">
    <location>
        <begin position="227"/>
        <end position="245"/>
    </location>
</feature>
<dbReference type="Gene3D" id="1.20.5.1500">
    <property type="match status" value="1"/>
</dbReference>
<feature type="transmembrane region" description="Helical" evidence="7">
    <location>
        <begin position="155"/>
        <end position="175"/>
    </location>
</feature>
<evidence type="ECO:0000256" key="2">
    <source>
        <dbReference type="ARBA" id="ARBA00009947"/>
    </source>
</evidence>